<proteinExistence type="predicted"/>
<reference evidence="3" key="1">
    <citation type="submission" date="2020-05" db="EMBL/GenBank/DDBJ databases">
        <authorList>
            <person name="Chiriac C."/>
            <person name="Salcher M."/>
            <person name="Ghai R."/>
            <person name="Kavagutti S V."/>
        </authorList>
    </citation>
    <scope>NUCLEOTIDE SEQUENCE</scope>
</reference>
<evidence type="ECO:0000313" key="3">
    <source>
        <dbReference type="EMBL" id="CAB4636536.1"/>
    </source>
</evidence>
<keyword evidence="2" id="KW-0812">Transmembrane</keyword>
<evidence type="ECO:0000256" key="1">
    <source>
        <dbReference type="SAM" id="MobiDB-lite"/>
    </source>
</evidence>
<accession>A0A6J6JI50</accession>
<dbReference type="EMBL" id="CAEZVN010000090">
    <property type="protein sequence ID" value="CAB4636536.1"/>
    <property type="molecule type" value="Genomic_DNA"/>
</dbReference>
<dbReference type="Pfam" id="PF14012">
    <property type="entry name" value="DUF4229"/>
    <property type="match status" value="1"/>
</dbReference>
<feature type="region of interest" description="Disordered" evidence="1">
    <location>
        <begin position="68"/>
        <end position="92"/>
    </location>
</feature>
<gene>
    <name evidence="3" type="ORF">UFOPK2001_00875</name>
</gene>
<dbReference type="AlphaFoldDB" id="A0A6J6JI50"/>
<name>A0A6J6JI50_9ZZZZ</name>
<evidence type="ECO:0000256" key="2">
    <source>
        <dbReference type="SAM" id="Phobius"/>
    </source>
</evidence>
<feature type="transmembrane region" description="Helical" evidence="2">
    <location>
        <begin position="5"/>
        <end position="25"/>
    </location>
</feature>
<sequence>MKNAWLNYILIRLGLFVGVLVILIAIGLDKFLSAVFAAMISLAISLIFFTKQRDRVSEAVYNRIKRNDASGSDDAESDLENAALDSKESKTD</sequence>
<dbReference type="InterPro" id="IPR025323">
    <property type="entry name" value="DUF4229"/>
</dbReference>
<feature type="transmembrane region" description="Helical" evidence="2">
    <location>
        <begin position="31"/>
        <end position="49"/>
    </location>
</feature>
<keyword evidence="2" id="KW-1133">Transmembrane helix</keyword>
<keyword evidence="2" id="KW-0472">Membrane</keyword>
<organism evidence="3">
    <name type="scientific">freshwater metagenome</name>
    <dbReference type="NCBI Taxonomy" id="449393"/>
    <lineage>
        <taxon>unclassified sequences</taxon>
        <taxon>metagenomes</taxon>
        <taxon>ecological metagenomes</taxon>
    </lineage>
</organism>
<protein>
    <submittedName>
        <fullName evidence="3">Unannotated protein</fullName>
    </submittedName>
</protein>